<reference evidence="2" key="1">
    <citation type="journal article" date="2024" name="Front. Bioeng. Biotechnol.">
        <title>Genome-scale model development and genomic sequencing of the oleaginous clade Lipomyces.</title>
        <authorList>
            <person name="Czajka J.J."/>
            <person name="Han Y."/>
            <person name="Kim J."/>
            <person name="Mondo S.J."/>
            <person name="Hofstad B.A."/>
            <person name="Robles A."/>
            <person name="Haridas S."/>
            <person name="Riley R."/>
            <person name="LaButti K."/>
            <person name="Pangilinan J."/>
            <person name="Andreopoulos W."/>
            <person name="Lipzen A."/>
            <person name="Yan J."/>
            <person name="Wang M."/>
            <person name="Ng V."/>
            <person name="Grigoriev I.V."/>
            <person name="Spatafora J.W."/>
            <person name="Magnuson J.K."/>
            <person name="Baker S.E."/>
            <person name="Pomraning K.R."/>
        </authorList>
    </citation>
    <scope>NUCLEOTIDE SEQUENCE [LARGE SCALE GENOMIC DNA]</scope>
    <source>
        <strain evidence="2">CBS 7786</strain>
    </source>
</reference>
<proteinExistence type="predicted"/>
<organism evidence="1 2">
    <name type="scientific">Lipomyces kononenkoae</name>
    <name type="common">Yeast</name>
    <dbReference type="NCBI Taxonomy" id="34357"/>
    <lineage>
        <taxon>Eukaryota</taxon>
        <taxon>Fungi</taxon>
        <taxon>Dikarya</taxon>
        <taxon>Ascomycota</taxon>
        <taxon>Saccharomycotina</taxon>
        <taxon>Lipomycetes</taxon>
        <taxon>Lipomycetales</taxon>
        <taxon>Lipomycetaceae</taxon>
        <taxon>Lipomyces</taxon>
    </lineage>
</organism>
<name>A0ACC3SW20_LIPKO</name>
<comment type="caution">
    <text evidence="1">The sequence shown here is derived from an EMBL/GenBank/DDBJ whole genome shotgun (WGS) entry which is preliminary data.</text>
</comment>
<dbReference type="EMBL" id="MU971414">
    <property type="protein sequence ID" value="KAK9235490.1"/>
    <property type="molecule type" value="Genomic_DNA"/>
</dbReference>
<evidence type="ECO:0000313" key="1">
    <source>
        <dbReference type="EMBL" id="KAK9235490.1"/>
    </source>
</evidence>
<dbReference type="Proteomes" id="UP001433508">
    <property type="component" value="Unassembled WGS sequence"/>
</dbReference>
<sequence>MSDDVPMADASQGLGASAESYKSQGNEFYKSGSYGKAIDLYSKAVEAAPENPIYRGNRSMAYMQIGAYERALEDCSKSLELSQQKPDEFGSNVQKTLLRIGKIQTALGNYDEAIDTFSKISPPASAGDVQTAYEMRQYIAQAEAMAAGGNGKLAQHAIIGAEKLLGLNVTAPRKWRLLKAKCYIESGELDQAASIAVNLLREDKQDSDALVLRGRVLYAQGDNTKAATHFMEALRVDPDHGLARDLLRTSRELEKKKNLGNDAFKRGDLQTALELYSEALSIDKCNKGTNSKLYSNRATVNMRLNRFEDAIADCNSALELDPDFVKVRRTKARALGQLEKWDEAVQEFQKAVEVDSSDANLRAELREAELEVKKAKRKDYYKILGISKSADETEIKKAYRKMALVYHPDKNPDDPTSHEKFKDVGEAYEVLSDSQKRARYDSGVDLQDPSDMYGGHMGAEIDPSVLFQMFGGGGGSVPPEFMSQFGGGGSPFGAQFGGAQFGGAQFGGTPFGGAQFGGSQFRGQGRARGHPSGFYSF</sequence>
<protein>
    <submittedName>
        <fullName evidence="1">Uncharacterized protein</fullName>
    </submittedName>
</protein>
<keyword evidence="2" id="KW-1185">Reference proteome</keyword>
<gene>
    <name evidence="1" type="ORF">V1525DRAFT_409872</name>
</gene>
<evidence type="ECO:0000313" key="2">
    <source>
        <dbReference type="Proteomes" id="UP001433508"/>
    </source>
</evidence>
<accession>A0ACC3SW20</accession>